<protein>
    <submittedName>
        <fullName evidence="1">Uncharacterized protein</fullName>
    </submittedName>
</protein>
<proteinExistence type="predicted"/>
<organism evidence="1 2">
    <name type="scientific">Verticillium longisporum</name>
    <name type="common">Verticillium dahliae var. longisporum</name>
    <dbReference type="NCBI Taxonomy" id="100787"/>
    <lineage>
        <taxon>Eukaryota</taxon>
        <taxon>Fungi</taxon>
        <taxon>Dikarya</taxon>
        <taxon>Ascomycota</taxon>
        <taxon>Pezizomycotina</taxon>
        <taxon>Sordariomycetes</taxon>
        <taxon>Hypocreomycetidae</taxon>
        <taxon>Glomerellales</taxon>
        <taxon>Plectosphaerellaceae</taxon>
        <taxon>Verticillium</taxon>
    </lineage>
</organism>
<gene>
    <name evidence="1" type="ORF">BN1708_002492</name>
</gene>
<evidence type="ECO:0000313" key="1">
    <source>
        <dbReference type="EMBL" id="CRK13131.1"/>
    </source>
</evidence>
<accession>A0A0G4KTW4</accession>
<dbReference type="AlphaFoldDB" id="A0A0G4KTW4"/>
<feature type="non-terminal residue" evidence="1">
    <location>
        <position position="1"/>
    </location>
</feature>
<name>A0A0G4KTW4_VERLO</name>
<dbReference type="Proteomes" id="UP000044602">
    <property type="component" value="Unassembled WGS sequence"/>
</dbReference>
<keyword evidence="2" id="KW-1185">Reference proteome</keyword>
<dbReference type="EMBL" id="CVQH01004446">
    <property type="protein sequence ID" value="CRK13131.1"/>
    <property type="molecule type" value="Genomic_DNA"/>
</dbReference>
<evidence type="ECO:0000313" key="2">
    <source>
        <dbReference type="Proteomes" id="UP000044602"/>
    </source>
</evidence>
<sequence>VPAVKDSLTGRGAIPFQVAAQASSARVSSTTNLSRQPISRSYSDQLPDRVHSFVQVIAFPKMSQLDRSRLIYQTEMYSWSDEIKTEKCDAKKDFSFAVCRRRTPKSLHALSDLRALTCRGMCLRVFVKHLYNHQAMRHGPVAVGEWRVSVAYIDCDAVALVVWQERAVARQPADLVLAEAPQQPPRHLGLCMYYSCGLGHEHSTCTLPKSLLCFKDWHELLPTPLLGSLEICTRP</sequence>
<reference evidence="1 2" key="1">
    <citation type="submission" date="2015-05" db="EMBL/GenBank/DDBJ databases">
        <authorList>
            <person name="Wang D.B."/>
            <person name="Wang M."/>
        </authorList>
    </citation>
    <scope>NUCLEOTIDE SEQUENCE [LARGE SCALE GENOMIC DNA]</scope>
    <source>
        <strain evidence="1">VL1</strain>
    </source>
</reference>